<gene>
    <name evidence="2" type="ORF">E2C01_011859</name>
</gene>
<reference evidence="2 3" key="1">
    <citation type="submission" date="2019-05" db="EMBL/GenBank/DDBJ databases">
        <title>Another draft genome of Portunus trituberculatus and its Hox gene families provides insights of decapod evolution.</title>
        <authorList>
            <person name="Jeong J.-H."/>
            <person name="Song I."/>
            <person name="Kim S."/>
            <person name="Choi T."/>
            <person name="Kim D."/>
            <person name="Ryu S."/>
            <person name="Kim W."/>
        </authorList>
    </citation>
    <scope>NUCLEOTIDE SEQUENCE [LARGE SCALE GENOMIC DNA]</scope>
    <source>
        <tissue evidence="2">Muscle</tissue>
    </source>
</reference>
<name>A0A5B7DCK6_PORTR</name>
<dbReference type="AlphaFoldDB" id="A0A5B7DCK6"/>
<evidence type="ECO:0000313" key="3">
    <source>
        <dbReference type="Proteomes" id="UP000324222"/>
    </source>
</evidence>
<dbReference type="Proteomes" id="UP000324222">
    <property type="component" value="Unassembled WGS sequence"/>
</dbReference>
<dbReference type="EMBL" id="VSRR010000725">
    <property type="protein sequence ID" value="MPC18959.1"/>
    <property type="molecule type" value="Genomic_DNA"/>
</dbReference>
<evidence type="ECO:0000256" key="1">
    <source>
        <dbReference type="SAM" id="MobiDB-lite"/>
    </source>
</evidence>
<evidence type="ECO:0000313" key="2">
    <source>
        <dbReference type="EMBL" id="MPC18959.1"/>
    </source>
</evidence>
<sequence length="67" mass="7280">MTANSHLRIMNQLSDHRPRVPGSSSVREAMRCGESDEEVGNDGGQQDKSSARCLQRRGEGGNSHISV</sequence>
<organism evidence="2 3">
    <name type="scientific">Portunus trituberculatus</name>
    <name type="common">Swimming crab</name>
    <name type="synonym">Neptunus trituberculatus</name>
    <dbReference type="NCBI Taxonomy" id="210409"/>
    <lineage>
        <taxon>Eukaryota</taxon>
        <taxon>Metazoa</taxon>
        <taxon>Ecdysozoa</taxon>
        <taxon>Arthropoda</taxon>
        <taxon>Crustacea</taxon>
        <taxon>Multicrustacea</taxon>
        <taxon>Malacostraca</taxon>
        <taxon>Eumalacostraca</taxon>
        <taxon>Eucarida</taxon>
        <taxon>Decapoda</taxon>
        <taxon>Pleocyemata</taxon>
        <taxon>Brachyura</taxon>
        <taxon>Eubrachyura</taxon>
        <taxon>Portunoidea</taxon>
        <taxon>Portunidae</taxon>
        <taxon>Portuninae</taxon>
        <taxon>Portunus</taxon>
    </lineage>
</organism>
<comment type="caution">
    <text evidence="2">The sequence shown here is derived from an EMBL/GenBank/DDBJ whole genome shotgun (WGS) entry which is preliminary data.</text>
</comment>
<protein>
    <submittedName>
        <fullName evidence="2">Uncharacterized protein</fullName>
    </submittedName>
</protein>
<accession>A0A5B7DCK6</accession>
<proteinExistence type="predicted"/>
<keyword evidence="3" id="KW-1185">Reference proteome</keyword>
<feature type="region of interest" description="Disordered" evidence="1">
    <location>
        <begin position="1"/>
        <end position="67"/>
    </location>
</feature>